<dbReference type="Proteomes" id="UP000463951">
    <property type="component" value="Chromosome"/>
</dbReference>
<gene>
    <name evidence="2" type="ORF">SSPO_023240</name>
</gene>
<feature type="transmembrane region" description="Helical" evidence="1">
    <location>
        <begin position="35"/>
        <end position="61"/>
    </location>
</feature>
<sequence>MPLMRVAAVLAVPLGLLMLLVLVLGILLISVRVLLVPVGILGVRVLPVGALTVRILAVGLLRIGVLRVRLLSVGGLRIGILTGHRGLAAPLPVPVQRILGMPRLGAGSPAVLSHRSPSDGGGHRSACSWHGWRRPCRAERYRTAIR</sequence>
<keyword evidence="1" id="KW-1133">Transmembrane helix</keyword>
<reference evidence="2 3" key="1">
    <citation type="journal article" date="2020" name="Int. J. Syst. Evol. Microbiol.">
        <title>Reclassification of Streptomyces castelarensis and Streptomyces sporoclivatus as later heterotypic synonyms of Streptomyces antimycoticus.</title>
        <authorList>
            <person name="Komaki H."/>
            <person name="Tamura T."/>
        </authorList>
    </citation>
    <scope>NUCLEOTIDE SEQUENCE [LARGE SCALE GENOMIC DNA]</scope>
    <source>
        <strain evidence="2 3">NBRC 100767</strain>
    </source>
</reference>
<name>A0A499UST8_9ACTN</name>
<evidence type="ECO:0000313" key="3">
    <source>
        <dbReference type="Proteomes" id="UP000463951"/>
    </source>
</evidence>
<proteinExistence type="predicted"/>
<keyword evidence="1" id="KW-0812">Transmembrane</keyword>
<protein>
    <submittedName>
        <fullName evidence="2">Uncharacterized protein</fullName>
    </submittedName>
</protein>
<organism evidence="2 3">
    <name type="scientific">Streptomyces antimycoticus</name>
    <dbReference type="NCBI Taxonomy" id="68175"/>
    <lineage>
        <taxon>Bacteria</taxon>
        <taxon>Bacillati</taxon>
        <taxon>Actinomycetota</taxon>
        <taxon>Actinomycetes</taxon>
        <taxon>Kitasatosporales</taxon>
        <taxon>Streptomycetaceae</taxon>
        <taxon>Streptomyces</taxon>
        <taxon>Streptomyces violaceusniger group</taxon>
    </lineage>
</organism>
<accession>A0A499UST8</accession>
<evidence type="ECO:0000313" key="2">
    <source>
        <dbReference type="EMBL" id="BBJ39606.1"/>
    </source>
</evidence>
<dbReference type="AlphaFoldDB" id="A0A499UST8"/>
<dbReference type="EMBL" id="AP019620">
    <property type="protein sequence ID" value="BBJ39606.1"/>
    <property type="molecule type" value="Genomic_DNA"/>
</dbReference>
<keyword evidence="1" id="KW-0472">Membrane</keyword>
<feature type="transmembrane region" description="Helical" evidence="1">
    <location>
        <begin position="7"/>
        <end position="29"/>
    </location>
</feature>
<evidence type="ECO:0000256" key="1">
    <source>
        <dbReference type="SAM" id="Phobius"/>
    </source>
</evidence>